<protein>
    <recommendedName>
        <fullName evidence="4">Germination protease</fullName>
        <ecNumber evidence="4">3.4.24.78</ecNumber>
    </recommendedName>
    <alternativeName>
        <fullName evidence="4">GPR endopeptidase</fullName>
    </alternativeName>
    <alternativeName>
        <fullName evidence="4">Germination proteinase</fullName>
    </alternativeName>
    <alternativeName>
        <fullName evidence="4">Spore protease</fullName>
    </alternativeName>
</protein>
<comment type="PTM">
    <text evidence="4">Autoproteolytically processed. The inactive tetrameric zymogen termed p46 autoprocesses to a smaller form termed p41, which is active only during spore germination.</text>
</comment>
<feature type="compositionally biased region" description="Low complexity" evidence="5">
    <location>
        <begin position="40"/>
        <end position="49"/>
    </location>
</feature>
<evidence type="ECO:0000256" key="1">
    <source>
        <dbReference type="ARBA" id="ARBA00022670"/>
    </source>
</evidence>
<dbReference type="Pfam" id="PF03418">
    <property type="entry name" value="Peptidase_A25"/>
    <property type="match status" value="2"/>
</dbReference>
<evidence type="ECO:0000256" key="4">
    <source>
        <dbReference type="HAMAP-Rule" id="MF_00626"/>
    </source>
</evidence>
<sequence>MARPHDGRGGDAGHLNRYRTAGSWPGAQRGRRPPVARLRGIPGPATAPGGPAPGPGAGGGRPAAGHGAPAAAPDPGGAATAAGPAAPAGPAPACGPAGPGGPQGAAGFVRTDLALEAVGASHPMPGVRVEEERGQGYVVTRVTVTSPEAAQRLGKPPGRYVTIESPGFRQRDRQLQERVANVLARELGAMLPDRPDASFFVVGLGNWNATPDSLGPEVVHRLLVTRHLQEYVPENLKGGLRSVAALAPGVLGLTGIETGDVIRGIVQQIRPDMVIAVDALAARNIERIMTTIQIADTGIHPGSGVGNHRAAVTQQTLGIPVVAIGVPTVVHAHTIAYDTLDALTRSLQEQSALFRTLGQMPEADKRRLIEEVLGPAVGDLMVTPKEIDVFVEEMATVVASGLNAALHPRLDEIDLSPVFA</sequence>
<dbReference type="NCBIfam" id="TIGR01441">
    <property type="entry name" value="GPR"/>
    <property type="match status" value="1"/>
</dbReference>
<feature type="propeptide" id="PRO_5005047979" evidence="4">
    <location>
        <begin position="1"/>
        <end position="112"/>
    </location>
</feature>
<dbReference type="KEGG" id="tmr:Tmar_0931"/>
<dbReference type="GO" id="GO:0006508">
    <property type="term" value="P:proteolysis"/>
    <property type="evidence" value="ECO:0007669"/>
    <property type="project" value="UniProtKB-UniRule"/>
</dbReference>
<dbReference type="GO" id="GO:0004222">
    <property type="term" value="F:metalloendopeptidase activity"/>
    <property type="evidence" value="ECO:0007669"/>
    <property type="project" value="UniProtKB-UniRule"/>
</dbReference>
<dbReference type="InterPro" id="IPR005080">
    <property type="entry name" value="Peptidase_A25"/>
</dbReference>
<dbReference type="eggNOG" id="COG0680">
    <property type="taxonomic scope" value="Bacteria"/>
</dbReference>
<reference evidence="6 7" key="1">
    <citation type="journal article" date="2010" name="Stand. Genomic Sci.">
        <title>Complete genome sequence of Thermaerobacter marianensis type strain (7p75a).</title>
        <authorList>
            <person name="Han C."/>
            <person name="Gu W."/>
            <person name="Zhang X."/>
            <person name="Lapidus A."/>
            <person name="Nolan M."/>
            <person name="Copeland A."/>
            <person name="Lucas S."/>
            <person name="Del Rio T.G."/>
            <person name="Tice H."/>
            <person name="Cheng J.F."/>
            <person name="Tapia R."/>
            <person name="Goodwin L."/>
            <person name="Pitluck S."/>
            <person name="Pagani I."/>
            <person name="Ivanova N."/>
            <person name="Mavromatis K."/>
            <person name="Mikhailova N."/>
            <person name="Pati A."/>
            <person name="Chen A."/>
            <person name="Palaniappan K."/>
            <person name="Land M."/>
            <person name="Hauser L."/>
            <person name="Chang Y.J."/>
            <person name="Jeffries C.D."/>
            <person name="Schneider S."/>
            <person name="Rohde M."/>
            <person name="Goker M."/>
            <person name="Pukall R."/>
            <person name="Woyke T."/>
            <person name="Bristow J."/>
            <person name="Eisen J.A."/>
            <person name="Markowitz V."/>
            <person name="Hugenholtz P."/>
            <person name="Kyrpides N.C."/>
            <person name="Klenk H.P."/>
            <person name="Detter J.C."/>
        </authorList>
    </citation>
    <scope>NUCLEOTIDE SEQUENCE [LARGE SCALE GENOMIC DNA]</scope>
    <source>
        <strain evidence="7">ATCC 700841 / DSM 12885 / JCM 10246 / 7p75a</strain>
    </source>
</reference>
<feature type="chain" id="PRO_5023392980" description="Germination protease" evidence="4">
    <location>
        <begin position="113"/>
        <end position="420"/>
    </location>
</feature>
<keyword evidence="3 4" id="KW-0865">Zymogen</keyword>
<gene>
    <name evidence="4" type="primary">gpr</name>
    <name evidence="6" type="ordered locus">Tmar_0931</name>
</gene>
<dbReference type="Gene3D" id="3.40.50.1450">
    <property type="entry name" value="HybD-like"/>
    <property type="match status" value="1"/>
</dbReference>
<evidence type="ECO:0000313" key="6">
    <source>
        <dbReference type="EMBL" id="ADU51045.1"/>
    </source>
</evidence>
<comment type="function">
    <text evidence="4">Initiates the rapid degradation of small, acid-soluble proteins during spore germination.</text>
</comment>
<dbReference type="GO" id="GO:0009847">
    <property type="term" value="P:spore germination"/>
    <property type="evidence" value="ECO:0007669"/>
    <property type="project" value="UniProtKB-UniRule"/>
</dbReference>
<dbReference type="Proteomes" id="UP000008915">
    <property type="component" value="Chromosome"/>
</dbReference>
<comment type="catalytic activity">
    <reaction evidence="4">
        <text>Endopeptidase action with P4 Glu or Asp, P1 preferably Glu &gt; Asp, P1' hydrophobic and P2' Ala.</text>
        <dbReference type="EC" id="3.4.24.78"/>
    </reaction>
</comment>
<accession>E6SJB7</accession>
<dbReference type="InterPro" id="IPR023430">
    <property type="entry name" value="Pept_HybD-like_dom_sf"/>
</dbReference>
<dbReference type="EMBL" id="CP002344">
    <property type="protein sequence ID" value="ADU51045.1"/>
    <property type="molecule type" value="Genomic_DNA"/>
</dbReference>
<reference evidence="7" key="2">
    <citation type="journal article" date="2010" name="Stand. Genomic Sci.">
        <title>Complete genome sequence of Thermaerobacter marianensis type strain (7p75aT).</title>
        <authorList>
            <person name="Han C."/>
            <person name="Gu W."/>
            <person name="Zhang X."/>
            <person name="Lapidus A."/>
            <person name="Nolan M."/>
            <person name="Copeland A."/>
            <person name="Lucas S."/>
            <person name="Glavina Del Rio T."/>
            <person name="Tice H."/>
            <person name="Cheng J."/>
            <person name="Tapia R."/>
            <person name="Goodwin L."/>
            <person name="Pitluck S."/>
            <person name="Pagani I."/>
            <person name="Ivanova N."/>
            <person name="Mavromatis K."/>
            <person name="Mikhailova N."/>
            <person name="Pati A."/>
            <person name="Chen A."/>
            <person name="Palaniappan K."/>
            <person name="Land M."/>
            <person name="Hauser L."/>
            <person name="Chang Y."/>
            <person name="Jeffries C."/>
            <person name="Schneider S."/>
            <person name="Rohde M."/>
            <person name="Goker M."/>
            <person name="Pukall R."/>
            <person name="Woyke T."/>
            <person name="Bristow J."/>
            <person name="Eisen J."/>
            <person name="Markowitz V."/>
            <person name="Hugenholtz P."/>
            <person name="Kyrpides N."/>
            <person name="Klenk H."/>
            <person name="Detter J."/>
        </authorList>
    </citation>
    <scope>NUCLEOTIDE SEQUENCE [LARGE SCALE GENOMIC DNA]</scope>
    <source>
        <strain evidence="7">ATCC 700841 / DSM 12885 / JCM 10246 / 7p75a</strain>
    </source>
</reference>
<dbReference type="AlphaFoldDB" id="E6SJB7"/>
<dbReference type="EC" id="3.4.24.78" evidence="4"/>
<dbReference type="HOGENOM" id="CLU_055087_1_0_9"/>
<feature type="compositionally biased region" description="Basic and acidic residues" evidence="5">
    <location>
        <begin position="1"/>
        <end position="11"/>
    </location>
</feature>
<dbReference type="STRING" id="644966.Tmar_0931"/>
<keyword evidence="7" id="KW-1185">Reference proteome</keyword>
<keyword evidence="2 4" id="KW-0378">Hydrolase</keyword>
<evidence type="ECO:0000256" key="3">
    <source>
        <dbReference type="ARBA" id="ARBA00023145"/>
    </source>
</evidence>
<comment type="subunit">
    <text evidence="4">Homotetramer.</text>
</comment>
<evidence type="ECO:0000256" key="2">
    <source>
        <dbReference type="ARBA" id="ARBA00022801"/>
    </source>
</evidence>
<evidence type="ECO:0000256" key="5">
    <source>
        <dbReference type="SAM" id="MobiDB-lite"/>
    </source>
</evidence>
<keyword evidence="1 4" id="KW-0645">Protease</keyword>
<organism evidence="6 7">
    <name type="scientific">Thermaerobacter marianensis (strain ATCC 700841 / DSM 12885 / JCM 10246 / 7p75a)</name>
    <dbReference type="NCBI Taxonomy" id="644966"/>
    <lineage>
        <taxon>Bacteria</taxon>
        <taxon>Bacillati</taxon>
        <taxon>Bacillota</taxon>
        <taxon>Clostridia</taxon>
        <taxon>Eubacteriales</taxon>
        <taxon>Clostridiales Family XVII. Incertae Sedis</taxon>
        <taxon>Thermaerobacter</taxon>
    </lineage>
</organism>
<feature type="region of interest" description="Disordered" evidence="5">
    <location>
        <begin position="1"/>
        <end position="107"/>
    </location>
</feature>
<name>E6SJB7_THEM7</name>
<evidence type="ECO:0000313" key="7">
    <source>
        <dbReference type="Proteomes" id="UP000008915"/>
    </source>
</evidence>
<proteinExistence type="inferred from homology"/>
<dbReference type="HAMAP" id="MF_00626">
    <property type="entry name" value="Germination_prot"/>
    <property type="match status" value="1"/>
</dbReference>
<dbReference type="SUPFAM" id="SSF53163">
    <property type="entry name" value="HybD-like"/>
    <property type="match status" value="1"/>
</dbReference>
<dbReference type="RefSeq" id="WP_013495350.1">
    <property type="nucleotide sequence ID" value="NC_014831.1"/>
</dbReference>
<feature type="compositionally biased region" description="Low complexity" evidence="5">
    <location>
        <begin position="63"/>
        <end position="96"/>
    </location>
</feature>
<comment type="similarity">
    <text evidence="4">Belongs to the peptidase A25 family.</text>
</comment>